<dbReference type="OrthoDB" id="2687259at2759"/>
<sequence>MARKCIYCGTEKYKTDISIKNHESKCPQRKKAITRQLQEHREAHAEAQQAEDELWEDIQARYQDTTTHPTEPSGSSNTLDNTPEDQNHDEAEHTRARKRTRPSKYTDFTISNHSALVKRPRLTSPELPHVETQHITSPDIPEVPTRHSTPNIRKTPSPGPIESPSQSTSTTPTTPHSRLSAIYRTEPDSAGLFRIFEFGKPSRIPDEYDSISELTDAPTFQKSNSDLVSPDSVFGQKATISSTSDPSFFTSKPPTSLDIDTYAPFDSAAEFLLMDWAHRNPRTSIAGLNELVHDVIRKEEFQSSIGSLESFSAQRSYHKIDNFSTDSGAIPSTSQSGSLPFIDVAPDAWYKGTVELPMPRAGYSYPSETSAPHFSINEVWYRKPMDAIRASFEEQVFFSYHLQPFKWFWKRSYDGTVERVYGEAYTSDRAAHFQRDLYNRLPVPPLGEPRVEDVIVWIMLWSDSTHLAQFGTASLWPIYMYIGNLSKYIRVKPSLFAAHHLAYIPSLPDLIKDKYFEIYGAHPNEDVMRFLKRELIHAIYFLLLDDEFRDAYLNGLLVTCADGILRRLFPRFFSYSADYPEKVLIACMKFLGEFLCPRCRIPFQDIDLLGLKRDEENRRKLRRLLTEQHINKVENARRAIFESGYGVESEAVKRMLDSESLTPIRNSFASLGVDVFKLISPEKLHEWDVGKVKDFVTQLVRILYSLKGDSISAFDRRFRWVPTFGRGVIRRFHNNVSGLKKLAGRDFASILECLMPVLEGLLPGHHDKIILDIAFDCLVWHCHAKLRQHTDTTLAAYKIATQDLGRAFRLFAKDTCHAFKTVEILREKTARLKREATNSNSNRLNSAVSKPRTFNNHTAKTHALGDYVWAIKYYGTTDSWDTKIGEQEHKRVKLYYSKTNKNKHAGQIARQERRIRCLRRMRERHSSSNRTRLTVSAWEEERLPFTDPDARYHMASGKRYFLDLTSFIHDHRKDPATVDFLRKLKHYILCELFQKDLTSTFSQEEYNALTFENNRIFKHKVVRINYTTYDLRRGQDSINPRTHPDIMVLAPLGSGHPFSYGRVIGVFHANVRFTTPRSSSLPSISLKRVDILWIRWFELDHSYRFGWKAKRLPRVKFVDADDPGAFGFLNPRDIVRAVHLIPSFSHLGVDNGLPGDSVGRQFESTSYAGPRELEDDDWKYYYVNMFVESDIFMLFRGGGIGHQELHDLLEPLSIDAGLDKLAIPRYDLDGEEVLDSEEPEEFDGSESVEEIQELDKHELNVEEETEEIEETEEVEDESSWTDDEEWLEWYGPEDGDDGVELEENY</sequence>
<dbReference type="Pfam" id="PF18759">
    <property type="entry name" value="Plavaka"/>
    <property type="match status" value="1"/>
</dbReference>
<feature type="compositionally biased region" description="Polar residues" evidence="1">
    <location>
        <begin position="65"/>
        <end position="81"/>
    </location>
</feature>
<feature type="compositionally biased region" description="Acidic residues" evidence="1">
    <location>
        <begin position="1234"/>
        <end position="1252"/>
    </location>
</feature>
<feature type="compositionally biased region" description="Acidic residues" evidence="1">
    <location>
        <begin position="1261"/>
        <end position="1305"/>
    </location>
</feature>
<evidence type="ECO:0000313" key="3">
    <source>
        <dbReference type="Proteomes" id="UP000297245"/>
    </source>
</evidence>
<feature type="compositionally biased region" description="Low complexity" evidence="1">
    <location>
        <begin position="163"/>
        <end position="177"/>
    </location>
</feature>
<feature type="region of interest" description="Disordered" evidence="1">
    <location>
        <begin position="1234"/>
        <end position="1305"/>
    </location>
</feature>
<name>A0A4S8MK78_DENBC</name>
<evidence type="ECO:0000256" key="1">
    <source>
        <dbReference type="SAM" id="MobiDB-lite"/>
    </source>
</evidence>
<dbReference type="Proteomes" id="UP000297245">
    <property type="component" value="Unassembled WGS sequence"/>
</dbReference>
<evidence type="ECO:0000313" key="2">
    <source>
        <dbReference type="EMBL" id="THV02869.1"/>
    </source>
</evidence>
<accession>A0A4S8MK78</accession>
<gene>
    <name evidence="2" type="ORF">K435DRAFT_962835</name>
</gene>
<organism evidence="2 3">
    <name type="scientific">Dendrothele bispora (strain CBS 962.96)</name>
    <dbReference type="NCBI Taxonomy" id="1314807"/>
    <lineage>
        <taxon>Eukaryota</taxon>
        <taxon>Fungi</taxon>
        <taxon>Dikarya</taxon>
        <taxon>Basidiomycota</taxon>
        <taxon>Agaricomycotina</taxon>
        <taxon>Agaricomycetes</taxon>
        <taxon>Agaricomycetidae</taxon>
        <taxon>Agaricales</taxon>
        <taxon>Agaricales incertae sedis</taxon>
        <taxon>Dendrothele</taxon>
    </lineage>
</organism>
<feature type="compositionally biased region" description="Basic and acidic residues" evidence="1">
    <location>
        <begin position="85"/>
        <end position="94"/>
    </location>
</feature>
<protein>
    <submittedName>
        <fullName evidence="2">Uncharacterized protein</fullName>
    </submittedName>
</protein>
<feature type="region of interest" description="Disordered" evidence="1">
    <location>
        <begin position="65"/>
        <end position="177"/>
    </location>
</feature>
<keyword evidence="3" id="KW-1185">Reference proteome</keyword>
<proteinExistence type="predicted"/>
<dbReference type="InterPro" id="IPR041078">
    <property type="entry name" value="Plavaka"/>
</dbReference>
<reference evidence="2 3" key="1">
    <citation type="journal article" date="2019" name="Nat. Ecol. Evol.">
        <title>Megaphylogeny resolves global patterns of mushroom evolution.</title>
        <authorList>
            <person name="Varga T."/>
            <person name="Krizsan K."/>
            <person name="Foldi C."/>
            <person name="Dima B."/>
            <person name="Sanchez-Garcia M."/>
            <person name="Sanchez-Ramirez S."/>
            <person name="Szollosi G.J."/>
            <person name="Szarkandi J.G."/>
            <person name="Papp V."/>
            <person name="Albert L."/>
            <person name="Andreopoulos W."/>
            <person name="Angelini C."/>
            <person name="Antonin V."/>
            <person name="Barry K.W."/>
            <person name="Bougher N.L."/>
            <person name="Buchanan P."/>
            <person name="Buyck B."/>
            <person name="Bense V."/>
            <person name="Catcheside P."/>
            <person name="Chovatia M."/>
            <person name="Cooper J."/>
            <person name="Damon W."/>
            <person name="Desjardin D."/>
            <person name="Finy P."/>
            <person name="Geml J."/>
            <person name="Haridas S."/>
            <person name="Hughes K."/>
            <person name="Justo A."/>
            <person name="Karasinski D."/>
            <person name="Kautmanova I."/>
            <person name="Kiss B."/>
            <person name="Kocsube S."/>
            <person name="Kotiranta H."/>
            <person name="LaButti K.M."/>
            <person name="Lechner B.E."/>
            <person name="Liimatainen K."/>
            <person name="Lipzen A."/>
            <person name="Lukacs Z."/>
            <person name="Mihaltcheva S."/>
            <person name="Morgado L.N."/>
            <person name="Niskanen T."/>
            <person name="Noordeloos M.E."/>
            <person name="Ohm R.A."/>
            <person name="Ortiz-Santana B."/>
            <person name="Ovrebo C."/>
            <person name="Racz N."/>
            <person name="Riley R."/>
            <person name="Savchenko A."/>
            <person name="Shiryaev A."/>
            <person name="Soop K."/>
            <person name="Spirin V."/>
            <person name="Szebenyi C."/>
            <person name="Tomsovsky M."/>
            <person name="Tulloss R.E."/>
            <person name="Uehling J."/>
            <person name="Grigoriev I.V."/>
            <person name="Vagvolgyi C."/>
            <person name="Papp T."/>
            <person name="Martin F.M."/>
            <person name="Miettinen O."/>
            <person name="Hibbett D.S."/>
            <person name="Nagy L.G."/>
        </authorList>
    </citation>
    <scope>NUCLEOTIDE SEQUENCE [LARGE SCALE GENOMIC DNA]</scope>
    <source>
        <strain evidence="2 3">CBS 962.96</strain>
    </source>
</reference>
<dbReference type="EMBL" id="ML179073">
    <property type="protein sequence ID" value="THV02869.1"/>
    <property type="molecule type" value="Genomic_DNA"/>
</dbReference>